<reference evidence="2" key="1">
    <citation type="submission" date="2022-12" db="EMBL/GenBank/DDBJ databases">
        <authorList>
            <person name="Alioto T."/>
            <person name="Alioto T."/>
            <person name="Gomez Garrido J."/>
        </authorList>
    </citation>
    <scope>NUCLEOTIDE SEQUENCE</scope>
</reference>
<dbReference type="AlphaFoldDB" id="A0AA35NZ09"/>
<evidence type="ECO:0000313" key="2">
    <source>
        <dbReference type="EMBL" id="CAI5766750.1"/>
    </source>
</evidence>
<accession>A0AA35NZ09</accession>
<sequence length="145" mass="16249">MWAGFLMWASGKSQSALRHNRTPCGRVLSICHEKGLAIRIAHLNERNPMERLRKLPNWGQTTTSAFKNTGVIFKECRNGFFTSQNVPDTIVALMAYGGAERSSIFGITFLPSSTGMGSVMVVNFLAVFPFLVIFYFFETLQVFTL</sequence>
<protein>
    <submittedName>
        <fullName evidence="2">Uncharacterized protein</fullName>
    </submittedName>
</protein>
<name>A0AA35NZ09_9SAUR</name>
<evidence type="ECO:0000313" key="3">
    <source>
        <dbReference type="Proteomes" id="UP001178461"/>
    </source>
</evidence>
<gene>
    <name evidence="2" type="ORF">PODLI_1B007364</name>
</gene>
<dbReference type="Proteomes" id="UP001178461">
    <property type="component" value="Chromosome 2"/>
</dbReference>
<keyword evidence="3" id="KW-1185">Reference proteome</keyword>
<organism evidence="2 3">
    <name type="scientific">Podarcis lilfordi</name>
    <name type="common">Lilford's wall lizard</name>
    <dbReference type="NCBI Taxonomy" id="74358"/>
    <lineage>
        <taxon>Eukaryota</taxon>
        <taxon>Metazoa</taxon>
        <taxon>Chordata</taxon>
        <taxon>Craniata</taxon>
        <taxon>Vertebrata</taxon>
        <taxon>Euteleostomi</taxon>
        <taxon>Lepidosauria</taxon>
        <taxon>Squamata</taxon>
        <taxon>Bifurcata</taxon>
        <taxon>Unidentata</taxon>
        <taxon>Episquamata</taxon>
        <taxon>Laterata</taxon>
        <taxon>Lacertibaenia</taxon>
        <taxon>Lacertidae</taxon>
        <taxon>Podarcis</taxon>
    </lineage>
</organism>
<feature type="transmembrane region" description="Helical" evidence="1">
    <location>
        <begin position="119"/>
        <end position="137"/>
    </location>
</feature>
<keyword evidence="1" id="KW-0472">Membrane</keyword>
<evidence type="ECO:0000256" key="1">
    <source>
        <dbReference type="SAM" id="Phobius"/>
    </source>
</evidence>
<keyword evidence="1" id="KW-0812">Transmembrane</keyword>
<keyword evidence="1" id="KW-1133">Transmembrane helix</keyword>
<dbReference type="EMBL" id="OX395127">
    <property type="protein sequence ID" value="CAI5766750.1"/>
    <property type="molecule type" value="Genomic_DNA"/>
</dbReference>
<proteinExistence type="predicted"/>